<dbReference type="Pfam" id="PF25369">
    <property type="entry name" value="SH3_VIII-1_N"/>
    <property type="match status" value="1"/>
</dbReference>
<evidence type="ECO:0000259" key="11">
    <source>
        <dbReference type="PROSITE" id="PS51844"/>
    </source>
</evidence>
<dbReference type="PROSITE" id="PS50096">
    <property type="entry name" value="IQ"/>
    <property type="match status" value="2"/>
</dbReference>
<dbReference type="InterPro" id="IPR001609">
    <property type="entry name" value="Myosin_head_motor_dom-like"/>
</dbReference>
<evidence type="ECO:0000256" key="3">
    <source>
        <dbReference type="ARBA" id="ARBA00022860"/>
    </source>
</evidence>
<dbReference type="Pfam" id="PF00063">
    <property type="entry name" value="Myosin_head"/>
    <property type="match status" value="1"/>
</dbReference>
<comment type="similarity">
    <text evidence="8">Belongs to the TRAFAC class myosin-kinesin ATPase superfamily. Myosin family.</text>
</comment>
<evidence type="ECO:0000256" key="1">
    <source>
        <dbReference type="ARBA" id="ARBA00022741"/>
    </source>
</evidence>
<evidence type="ECO:0000259" key="10">
    <source>
        <dbReference type="PROSITE" id="PS51456"/>
    </source>
</evidence>
<feature type="region of interest" description="Disordered" evidence="9">
    <location>
        <begin position="24"/>
        <end position="44"/>
    </location>
</feature>
<keyword evidence="2 8" id="KW-0067">ATP-binding</keyword>
<dbReference type="PANTHER" id="PTHR13140">
    <property type="entry name" value="MYOSIN"/>
    <property type="match status" value="1"/>
</dbReference>
<name>A0AAD8L4X8_TARER</name>
<dbReference type="GO" id="GO:0030048">
    <property type="term" value="P:actin filament-based movement"/>
    <property type="evidence" value="ECO:0007669"/>
    <property type="project" value="UniProtKB-ARBA"/>
</dbReference>
<dbReference type="GO" id="GO:0016020">
    <property type="term" value="C:membrane"/>
    <property type="evidence" value="ECO:0007669"/>
    <property type="project" value="TreeGrafter"/>
</dbReference>
<proteinExistence type="inferred from homology"/>
<dbReference type="Gene3D" id="3.40.850.10">
    <property type="entry name" value="Kinesin motor domain"/>
    <property type="match status" value="1"/>
</dbReference>
<dbReference type="InterPro" id="IPR036961">
    <property type="entry name" value="Kinesin_motor_dom_sf"/>
</dbReference>
<keyword evidence="13" id="KW-1185">Reference proteome</keyword>
<evidence type="ECO:0000256" key="8">
    <source>
        <dbReference type="PROSITE-ProRule" id="PRU00782"/>
    </source>
</evidence>
<evidence type="ECO:0000256" key="4">
    <source>
        <dbReference type="ARBA" id="ARBA00023054"/>
    </source>
</evidence>
<reference evidence="12" key="1">
    <citation type="journal article" date="2023" name="bioRxiv">
        <title>Improved chromosome-level genome assembly for marigold (Tagetes erecta).</title>
        <authorList>
            <person name="Jiang F."/>
            <person name="Yuan L."/>
            <person name="Wang S."/>
            <person name="Wang H."/>
            <person name="Xu D."/>
            <person name="Wang A."/>
            <person name="Fan W."/>
        </authorList>
    </citation>
    <scope>NUCLEOTIDE SEQUENCE</scope>
    <source>
        <strain evidence="12">WSJ</strain>
        <tissue evidence="12">Leaf</tissue>
    </source>
</reference>
<evidence type="ECO:0000256" key="2">
    <source>
        <dbReference type="ARBA" id="ARBA00022840"/>
    </source>
</evidence>
<dbReference type="Proteomes" id="UP001229421">
    <property type="component" value="Unassembled WGS sequence"/>
</dbReference>
<organism evidence="12 13">
    <name type="scientific">Tagetes erecta</name>
    <name type="common">African marigold</name>
    <dbReference type="NCBI Taxonomy" id="13708"/>
    <lineage>
        <taxon>Eukaryota</taxon>
        <taxon>Viridiplantae</taxon>
        <taxon>Streptophyta</taxon>
        <taxon>Embryophyta</taxon>
        <taxon>Tracheophyta</taxon>
        <taxon>Spermatophyta</taxon>
        <taxon>Magnoliopsida</taxon>
        <taxon>eudicotyledons</taxon>
        <taxon>Gunneridae</taxon>
        <taxon>Pentapetalae</taxon>
        <taxon>asterids</taxon>
        <taxon>campanulids</taxon>
        <taxon>Asterales</taxon>
        <taxon>Asteraceae</taxon>
        <taxon>Asteroideae</taxon>
        <taxon>Heliantheae alliance</taxon>
        <taxon>Tageteae</taxon>
        <taxon>Tagetes</taxon>
    </lineage>
</organism>
<dbReference type="EMBL" id="JAUHHV010000001">
    <property type="protein sequence ID" value="KAK1435680.1"/>
    <property type="molecule type" value="Genomic_DNA"/>
</dbReference>
<dbReference type="GO" id="GO:0005516">
    <property type="term" value="F:calmodulin binding"/>
    <property type="evidence" value="ECO:0007669"/>
    <property type="project" value="UniProtKB-KW"/>
</dbReference>
<evidence type="ECO:0000256" key="7">
    <source>
        <dbReference type="ARBA" id="ARBA00023203"/>
    </source>
</evidence>
<dbReference type="Pfam" id="PF00612">
    <property type="entry name" value="IQ"/>
    <property type="match status" value="2"/>
</dbReference>
<feature type="domain" description="Myosin motor" evidence="10">
    <location>
        <begin position="168"/>
        <end position="827"/>
    </location>
</feature>
<dbReference type="InterPro" id="IPR057535">
    <property type="entry name" value="MYO1-3_N_SH3"/>
</dbReference>
<dbReference type="GO" id="GO:0007015">
    <property type="term" value="P:actin filament organization"/>
    <property type="evidence" value="ECO:0007669"/>
    <property type="project" value="TreeGrafter"/>
</dbReference>
<feature type="domain" description="Myosin N-terminal SH3-like" evidence="11">
    <location>
        <begin position="115"/>
        <end position="164"/>
    </location>
</feature>
<dbReference type="GO" id="GO:0005524">
    <property type="term" value="F:ATP binding"/>
    <property type="evidence" value="ECO:0007669"/>
    <property type="project" value="UniProtKB-UniRule"/>
</dbReference>
<evidence type="ECO:0000256" key="9">
    <source>
        <dbReference type="SAM" id="MobiDB-lite"/>
    </source>
</evidence>
<keyword evidence="7 8" id="KW-0009">Actin-binding</keyword>
<dbReference type="PRINTS" id="PR00193">
    <property type="entry name" value="MYOSINHEAVY"/>
</dbReference>
<dbReference type="PROSITE" id="PS51844">
    <property type="entry name" value="SH3_LIKE"/>
    <property type="match status" value="1"/>
</dbReference>
<dbReference type="GO" id="GO:0000146">
    <property type="term" value="F:microfilament motor activity"/>
    <property type="evidence" value="ECO:0007669"/>
    <property type="project" value="TreeGrafter"/>
</dbReference>
<dbReference type="InterPro" id="IPR004009">
    <property type="entry name" value="SH3_Myosin"/>
</dbReference>
<feature type="region of interest" description="Actin-binding" evidence="8">
    <location>
        <begin position="701"/>
        <end position="723"/>
    </location>
</feature>
<dbReference type="Gene3D" id="1.20.58.530">
    <property type="match status" value="1"/>
</dbReference>
<dbReference type="AlphaFoldDB" id="A0AAD8L4X8"/>
<keyword evidence="1 8" id="KW-0547">Nucleotide-binding</keyword>
<keyword evidence="5 8" id="KW-0518">Myosin</keyword>
<dbReference type="Gene3D" id="3.30.70.1590">
    <property type="match status" value="1"/>
</dbReference>
<accession>A0AAD8L4X8</accession>
<dbReference type="GO" id="GO:0005737">
    <property type="term" value="C:cytoplasm"/>
    <property type="evidence" value="ECO:0007669"/>
    <property type="project" value="TreeGrafter"/>
</dbReference>
<protein>
    <submittedName>
        <fullName evidence="12">Uncharacterized protein</fullName>
    </submittedName>
</protein>
<dbReference type="SMART" id="SM00015">
    <property type="entry name" value="IQ"/>
    <property type="match status" value="2"/>
</dbReference>
<feature type="binding site" evidence="8">
    <location>
        <begin position="259"/>
        <end position="266"/>
    </location>
    <ligand>
        <name>ATP</name>
        <dbReference type="ChEBI" id="CHEBI:30616"/>
    </ligand>
</feature>
<gene>
    <name evidence="12" type="ORF">QVD17_01446</name>
</gene>
<keyword evidence="6 8" id="KW-0505">Motor protein</keyword>
<dbReference type="GO" id="GO:0051015">
    <property type="term" value="F:actin filament binding"/>
    <property type="evidence" value="ECO:0007669"/>
    <property type="project" value="TreeGrafter"/>
</dbReference>
<evidence type="ECO:0000313" key="12">
    <source>
        <dbReference type="EMBL" id="KAK1435680.1"/>
    </source>
</evidence>
<evidence type="ECO:0000313" key="13">
    <source>
        <dbReference type="Proteomes" id="UP001229421"/>
    </source>
</evidence>
<evidence type="ECO:0000256" key="5">
    <source>
        <dbReference type="ARBA" id="ARBA00023123"/>
    </source>
</evidence>
<dbReference type="Gene3D" id="1.20.5.190">
    <property type="match status" value="1"/>
</dbReference>
<keyword evidence="3" id="KW-0112">Calmodulin-binding</keyword>
<comment type="caution">
    <text evidence="12">The sequence shown here is derived from an EMBL/GenBank/DDBJ whole genome shotgun (WGS) entry which is preliminary data.</text>
</comment>
<dbReference type="GO" id="GO:0016459">
    <property type="term" value="C:myosin complex"/>
    <property type="evidence" value="ECO:0007669"/>
    <property type="project" value="UniProtKB-KW"/>
</dbReference>
<dbReference type="PANTHER" id="PTHR13140:SF844">
    <property type="entry name" value="MYOSIN ATPASE"/>
    <property type="match status" value="1"/>
</dbReference>
<evidence type="ECO:0000256" key="6">
    <source>
        <dbReference type="ARBA" id="ARBA00023175"/>
    </source>
</evidence>
<sequence length="1148" mass="130301">MLVSPNSIARSSLEEMLDSLRRRDAGENSNDLPPALPSRPTSKARLPRRLIQAKIAMEHVSSRDSVNNKLQDVKCMSGDFDRKKVNETSAAAAAAAAAVASGKSRSTMPLDYFIKNKLGVWCKSQNDQWELAKIKSTAGEEATVMIFNGNVIAKSTGELLPANPEILDGVDDLVELCYLNKPSVLHNLRYRYNRDVIYSKAGPVLLAFNPFKDVNIYGDDFVTAYKDKILDHPHVYAVADAAYNDMMRDGGNQSIIISGENGSGKTETAKYAMQYLASVGSQNDEMKCKLIKSSCILEAFGNAKTSRNCNSSRFGKLVDIHYNAEGTLTGASIQTYLLEKSRVSQICRGERSYHVFYQICAGAPPALKDMLNLKMSSEYKFLNQSGCLKINGIDDAQNYIMLVDAFDTLGISSQDQENVFQLLAAILWLGNISFAVTDQEEHVELVVDEASRSAARLMGCKMDELMVVLSTNKTHNMTEPLTLQQAADKRDALAASVYQSLFNWLVEEVSTSLKGDKQHTQHTISILDTCGFESLQKNSFQQLLINYADERLQQHFIRHLCKLEQEDYELEGIDWKKVMFEDNQECLDLFEKKPMGIISLLSEGSNSSKTEDDTFIDKIKRDLSYNTCFSCEKGAFRVRHYAREVQYDASGLLKQNRDTLQSDAIQLLSSCKKPLDRLSCGVMNQVQTTGQSVGAKFMDRLFKLIQQMENSKQHFIRCIKPNTKKVPGIYENDVVWEQLKCSQVMEIVQVSKSRYALCFTHQGFDSRFGCLLSKNSSCMDPLTASVAILKQHRIPTQMYQVGFTKLFFRGQVDVLENMRQVLEGTLEPENCSLGGRDLDFHKLKIGIVTLQSFVRGENARRQFNVLKKQNQGIAPGSLNEHLTTVVHMQSVVRGWLARKHFNHLQSWKRSALDKSKTPRRSCKTELKDLFEEREQILPQNVEELQKQVSEAQSLLSQRNLENTALREQIRQFEIRWLEHESKMKVVEDRWQSQMSSLQMNLAAAKKTLGSHMQIGRPDDSLSPNYYDSEDTISGIQTPPQMTPVRIGNSRRENHGVIADTIDFLSKELEQRTHTFDHDAKVVVRKEIEDYNNLKKKFEMWKKEYRNRLREVKTRLVKGVHTSGVDGGERQTRNWWGKKLSKRGKERVV</sequence>
<keyword evidence="4" id="KW-0175">Coiled coil</keyword>
<dbReference type="Gene3D" id="1.10.10.820">
    <property type="match status" value="1"/>
</dbReference>
<dbReference type="InterPro" id="IPR000048">
    <property type="entry name" value="IQ_motif_EF-hand-BS"/>
</dbReference>
<dbReference type="Gene3D" id="1.20.120.720">
    <property type="entry name" value="Myosin VI head, motor domain, U50 subdomain"/>
    <property type="match status" value="1"/>
</dbReference>
<dbReference type="InterPro" id="IPR027417">
    <property type="entry name" value="P-loop_NTPase"/>
</dbReference>
<dbReference type="FunFam" id="1.10.10.820:FF:000001">
    <property type="entry name" value="Myosin heavy chain"/>
    <property type="match status" value="1"/>
</dbReference>
<dbReference type="SMART" id="SM00242">
    <property type="entry name" value="MYSc"/>
    <property type="match status" value="1"/>
</dbReference>
<dbReference type="SUPFAM" id="SSF52540">
    <property type="entry name" value="P-loop containing nucleoside triphosphate hydrolases"/>
    <property type="match status" value="1"/>
</dbReference>
<dbReference type="PROSITE" id="PS51456">
    <property type="entry name" value="MYOSIN_MOTOR"/>
    <property type="match status" value="1"/>
</dbReference>